<keyword evidence="2" id="KW-1185">Reference proteome</keyword>
<name>A0A0N8GMY4_9CHLR</name>
<reference evidence="1 2" key="1">
    <citation type="submission" date="2015-07" db="EMBL/GenBank/DDBJ databases">
        <title>Genome sequence of Ornatilinea apprima DSM 23815.</title>
        <authorList>
            <person name="Hemp J."/>
            <person name="Ward L.M."/>
            <person name="Pace L.A."/>
            <person name="Fischer W.W."/>
        </authorList>
    </citation>
    <scope>NUCLEOTIDE SEQUENCE [LARGE SCALE GENOMIC DNA]</scope>
    <source>
        <strain evidence="1 2">P3M-1</strain>
    </source>
</reference>
<dbReference type="Gene3D" id="1.10.3210.10">
    <property type="entry name" value="Hypothetical protein af1432"/>
    <property type="match status" value="1"/>
</dbReference>
<sequence>MNAALLERLRQAYPLNWDGTHGFSHWRRVREIGLRLAEETRANPKVVELFAFTHDIQRLNDHRDPQHGPRASQFIREHLVEMLDLNSQEVALLCQACEQHTQGLTEADPTVQTCWDADRLDLMRVGIYPDPNLLCTAAARQPEMIAWAVSLSMESQGYGEGCPDRRLEN</sequence>
<proteinExistence type="predicted"/>
<dbReference type="PATRIC" id="fig|1134406.4.peg.973"/>
<comment type="caution">
    <text evidence="1">The sequence shown here is derived from an EMBL/GenBank/DDBJ whole genome shotgun (WGS) entry which is preliminary data.</text>
</comment>
<dbReference type="AlphaFoldDB" id="A0A0N8GMY4"/>
<dbReference type="SUPFAM" id="SSF109604">
    <property type="entry name" value="HD-domain/PDEase-like"/>
    <property type="match status" value="1"/>
</dbReference>
<evidence type="ECO:0000313" key="2">
    <source>
        <dbReference type="Proteomes" id="UP000050417"/>
    </source>
</evidence>
<dbReference type="EMBL" id="LGCL01000025">
    <property type="protein sequence ID" value="KPL76586.1"/>
    <property type="molecule type" value="Genomic_DNA"/>
</dbReference>
<gene>
    <name evidence="1" type="ORF">ADN00_11365</name>
</gene>
<dbReference type="Proteomes" id="UP000050417">
    <property type="component" value="Unassembled WGS sequence"/>
</dbReference>
<dbReference type="STRING" id="1134406.ADN00_11365"/>
<accession>A0A0N8GMY4</accession>
<evidence type="ECO:0008006" key="3">
    <source>
        <dbReference type="Google" id="ProtNLM"/>
    </source>
</evidence>
<protein>
    <recommendedName>
        <fullName evidence="3">HD domain-containing protein</fullName>
    </recommendedName>
</protein>
<evidence type="ECO:0000313" key="1">
    <source>
        <dbReference type="EMBL" id="KPL76586.1"/>
    </source>
</evidence>
<organism evidence="1 2">
    <name type="scientific">Ornatilinea apprima</name>
    <dbReference type="NCBI Taxonomy" id="1134406"/>
    <lineage>
        <taxon>Bacteria</taxon>
        <taxon>Bacillati</taxon>
        <taxon>Chloroflexota</taxon>
        <taxon>Anaerolineae</taxon>
        <taxon>Anaerolineales</taxon>
        <taxon>Anaerolineaceae</taxon>
        <taxon>Ornatilinea</taxon>
    </lineage>
</organism>